<dbReference type="EMBL" id="JACXIZ010000007">
    <property type="protein sequence ID" value="MBD2843972.1"/>
    <property type="molecule type" value="Genomic_DNA"/>
</dbReference>
<organism evidence="1 2">
    <name type="scientific">Paenibacillus sabuli</name>
    <dbReference type="NCBI Taxonomy" id="2772509"/>
    <lineage>
        <taxon>Bacteria</taxon>
        <taxon>Bacillati</taxon>
        <taxon>Bacillota</taxon>
        <taxon>Bacilli</taxon>
        <taxon>Bacillales</taxon>
        <taxon>Paenibacillaceae</taxon>
        <taxon>Paenibacillus</taxon>
    </lineage>
</organism>
<dbReference type="Proteomes" id="UP000621560">
    <property type="component" value="Unassembled WGS sequence"/>
</dbReference>
<evidence type="ECO:0000313" key="2">
    <source>
        <dbReference type="Proteomes" id="UP000621560"/>
    </source>
</evidence>
<name>A0A927BNU1_9BACL</name>
<accession>A0A927BNU1</accession>
<dbReference type="AlphaFoldDB" id="A0A927BNU1"/>
<keyword evidence="2" id="KW-1185">Reference proteome</keyword>
<comment type="caution">
    <text evidence="1">The sequence shown here is derived from an EMBL/GenBank/DDBJ whole genome shotgun (WGS) entry which is preliminary data.</text>
</comment>
<reference evidence="1" key="1">
    <citation type="submission" date="2020-09" db="EMBL/GenBank/DDBJ databases">
        <title>A novel bacterium of genus Paenibacillus, isolated from South China Sea.</title>
        <authorList>
            <person name="Huang H."/>
            <person name="Mo K."/>
            <person name="Hu Y."/>
        </authorList>
    </citation>
    <scope>NUCLEOTIDE SEQUENCE</scope>
    <source>
        <strain evidence="1">IB182496</strain>
    </source>
</reference>
<proteinExistence type="predicted"/>
<sequence length="189" mass="21777">MAATLFLSACQSSEQVKPIREETIAFDLETAVEMVEKKEKLILDLALREKLSDLEYKELEKTLTQAFGSHSRDILSIFIIHNMDEQAGSDRAVQTTLYPTVFHQGITITRAVVEKRDFENAFFNETRLIITEEYVGDDEKLKDWTRDYIFTPNQNGDWELSGFSGVMNFMGEDFNMDYLALKDDELPLP</sequence>
<evidence type="ECO:0000313" key="1">
    <source>
        <dbReference type="EMBL" id="MBD2843972.1"/>
    </source>
</evidence>
<gene>
    <name evidence="1" type="ORF">IDH44_02100</name>
</gene>
<protein>
    <submittedName>
        <fullName evidence="1">Uncharacterized protein</fullName>
    </submittedName>
</protein>